<evidence type="ECO:0000256" key="3">
    <source>
        <dbReference type="ARBA" id="ARBA00023125"/>
    </source>
</evidence>
<evidence type="ECO:0000256" key="2">
    <source>
        <dbReference type="ARBA" id="ARBA00023015"/>
    </source>
</evidence>
<dbReference type="PROSITE" id="PS50931">
    <property type="entry name" value="HTH_LYSR"/>
    <property type="match status" value="1"/>
</dbReference>
<dbReference type="FunFam" id="1.10.10.10:FF:000001">
    <property type="entry name" value="LysR family transcriptional regulator"/>
    <property type="match status" value="1"/>
</dbReference>
<dbReference type="PANTHER" id="PTHR30293">
    <property type="entry name" value="TRANSCRIPTIONAL REGULATORY PROTEIN NAC-RELATED"/>
    <property type="match status" value="1"/>
</dbReference>
<keyword evidence="4" id="KW-0010">Activator</keyword>
<dbReference type="Pfam" id="PF00126">
    <property type="entry name" value="HTH_1"/>
    <property type="match status" value="1"/>
</dbReference>
<protein>
    <submittedName>
        <fullName evidence="7">HTH-type transcriptional regulator CynR</fullName>
    </submittedName>
</protein>
<name>A0A6J5BCZ2_9BURK</name>
<dbReference type="Gene3D" id="1.10.10.10">
    <property type="entry name" value="Winged helix-like DNA-binding domain superfamily/Winged helix DNA-binding domain"/>
    <property type="match status" value="1"/>
</dbReference>
<sequence length="314" mass="34566">MDLKQIQYFIALFEDGSVTRAAKRLHIVQPALSMQIAKLEDELHQQLFERGADGMAPTAAGRLMYRLFLPIMRDLAHARQQLVQRDEVVTGHVGIGLIASVTESVLADSLSRFHARYPHVEVTIADGYSATFIDWVAGGQLDAAIINKPRARLSLDSHPMLDEEMVLATSAAHGPDLPRAIELAQLPELELVLPTKRHGLRGVLDSAAQHEDVLLAPRFEIDVLSTILKLVEHTRFATILPRIVVERAARHGTLRACPILAPRIVRHILCVSHPRRPLSAAAEALIATIGDELHRASTITGDEPSQDAKEPHGH</sequence>
<dbReference type="AlphaFoldDB" id="A0A6J5BCZ2"/>
<evidence type="ECO:0000256" key="5">
    <source>
        <dbReference type="ARBA" id="ARBA00023163"/>
    </source>
</evidence>
<proteinExistence type="inferred from homology"/>
<dbReference type="CDD" id="cd05466">
    <property type="entry name" value="PBP2_LTTR_substrate"/>
    <property type="match status" value="1"/>
</dbReference>
<gene>
    <name evidence="7" type="primary">cynR_5</name>
    <name evidence="7" type="ORF">LMG22037_03498</name>
</gene>
<dbReference type="EMBL" id="CADIKB010000016">
    <property type="protein sequence ID" value="CAB3700858.1"/>
    <property type="molecule type" value="Genomic_DNA"/>
</dbReference>
<dbReference type="GO" id="GO:0003677">
    <property type="term" value="F:DNA binding"/>
    <property type="evidence" value="ECO:0007669"/>
    <property type="project" value="UniProtKB-KW"/>
</dbReference>
<reference evidence="7 8" key="1">
    <citation type="submission" date="2020-04" db="EMBL/GenBank/DDBJ databases">
        <authorList>
            <person name="De Canck E."/>
        </authorList>
    </citation>
    <scope>NUCLEOTIDE SEQUENCE [LARGE SCALE GENOMIC DNA]</scope>
    <source>
        <strain evidence="7 8">LMG 22037</strain>
    </source>
</reference>
<dbReference type="RefSeq" id="WP_035479082.1">
    <property type="nucleotide sequence ID" value="NZ_CADFGL010000015.1"/>
</dbReference>
<dbReference type="Gene3D" id="3.40.190.290">
    <property type="match status" value="1"/>
</dbReference>
<organism evidence="7 8">
    <name type="scientific">Paraburkholderia phenoliruptrix</name>
    <dbReference type="NCBI Taxonomy" id="252970"/>
    <lineage>
        <taxon>Bacteria</taxon>
        <taxon>Pseudomonadati</taxon>
        <taxon>Pseudomonadota</taxon>
        <taxon>Betaproteobacteria</taxon>
        <taxon>Burkholderiales</taxon>
        <taxon>Burkholderiaceae</taxon>
        <taxon>Paraburkholderia</taxon>
    </lineage>
</organism>
<dbReference type="PRINTS" id="PR00039">
    <property type="entry name" value="HTHLYSR"/>
</dbReference>
<evidence type="ECO:0000313" key="8">
    <source>
        <dbReference type="Proteomes" id="UP000494249"/>
    </source>
</evidence>
<dbReference type="InterPro" id="IPR036388">
    <property type="entry name" value="WH-like_DNA-bd_sf"/>
</dbReference>
<dbReference type="InterPro" id="IPR000847">
    <property type="entry name" value="LysR_HTH_N"/>
</dbReference>
<dbReference type="InterPro" id="IPR005119">
    <property type="entry name" value="LysR_subst-bd"/>
</dbReference>
<comment type="similarity">
    <text evidence="1">Belongs to the LysR transcriptional regulatory family.</text>
</comment>
<keyword evidence="3" id="KW-0238">DNA-binding</keyword>
<keyword evidence="2" id="KW-0805">Transcription regulation</keyword>
<dbReference type="PANTHER" id="PTHR30293:SF0">
    <property type="entry name" value="NITROGEN ASSIMILATION REGULATORY PROTEIN NAC"/>
    <property type="match status" value="1"/>
</dbReference>
<feature type="domain" description="HTH lysR-type" evidence="6">
    <location>
        <begin position="1"/>
        <end position="58"/>
    </location>
</feature>
<evidence type="ECO:0000313" key="7">
    <source>
        <dbReference type="EMBL" id="CAB3700858.1"/>
    </source>
</evidence>
<evidence type="ECO:0000256" key="4">
    <source>
        <dbReference type="ARBA" id="ARBA00023159"/>
    </source>
</evidence>
<dbReference type="GO" id="GO:2000142">
    <property type="term" value="P:regulation of DNA-templated transcription initiation"/>
    <property type="evidence" value="ECO:0007669"/>
    <property type="project" value="TreeGrafter"/>
</dbReference>
<evidence type="ECO:0000256" key="1">
    <source>
        <dbReference type="ARBA" id="ARBA00009437"/>
    </source>
</evidence>
<dbReference type="Proteomes" id="UP000494249">
    <property type="component" value="Unassembled WGS sequence"/>
</dbReference>
<keyword evidence="5" id="KW-0804">Transcription</keyword>
<dbReference type="SUPFAM" id="SSF46785">
    <property type="entry name" value="Winged helix' DNA-binding domain"/>
    <property type="match status" value="1"/>
</dbReference>
<dbReference type="SUPFAM" id="SSF53850">
    <property type="entry name" value="Periplasmic binding protein-like II"/>
    <property type="match status" value="1"/>
</dbReference>
<dbReference type="GO" id="GO:0003700">
    <property type="term" value="F:DNA-binding transcription factor activity"/>
    <property type="evidence" value="ECO:0007669"/>
    <property type="project" value="InterPro"/>
</dbReference>
<dbReference type="Pfam" id="PF03466">
    <property type="entry name" value="LysR_substrate"/>
    <property type="match status" value="1"/>
</dbReference>
<evidence type="ECO:0000259" key="6">
    <source>
        <dbReference type="PROSITE" id="PS50931"/>
    </source>
</evidence>
<dbReference type="InterPro" id="IPR036390">
    <property type="entry name" value="WH_DNA-bd_sf"/>
</dbReference>
<accession>A0A6J5BCZ2</accession>